<name>A0A803NE17_CHEQI</name>
<dbReference type="EnsemblPlants" id="AUR62044364-RA">
    <property type="protein sequence ID" value="AUR62044364-RA:cds"/>
    <property type="gene ID" value="AUR62044364"/>
</dbReference>
<sequence>MALTSCEVTWLKALLKDLGLSSLEIDFHYVRDMVRSGDFITAHINSEDKLADILTKGLSVKQHQQLLHKLGASNLTSPQLE</sequence>
<proteinExistence type="predicted"/>
<accession>A0A803NE17</accession>
<reference evidence="1" key="1">
    <citation type="journal article" date="2017" name="Nature">
        <title>The genome of Chenopodium quinoa.</title>
        <authorList>
            <person name="Jarvis D.E."/>
            <person name="Ho Y.S."/>
            <person name="Lightfoot D.J."/>
            <person name="Schmoeckel S.M."/>
            <person name="Li B."/>
            <person name="Borm T.J.A."/>
            <person name="Ohyanagi H."/>
            <person name="Mineta K."/>
            <person name="Michell C.T."/>
            <person name="Saber N."/>
            <person name="Kharbatia N.M."/>
            <person name="Rupper R.R."/>
            <person name="Sharp A.R."/>
            <person name="Dally N."/>
            <person name="Boughton B.A."/>
            <person name="Woo Y.H."/>
            <person name="Gao G."/>
            <person name="Schijlen E.G.W.M."/>
            <person name="Guo X."/>
            <person name="Momin A.A."/>
            <person name="Negrao S."/>
            <person name="Al-Babili S."/>
            <person name="Gehring C."/>
            <person name="Roessner U."/>
            <person name="Jung C."/>
            <person name="Murphy K."/>
            <person name="Arold S.T."/>
            <person name="Gojobori T."/>
            <person name="van der Linden C.G."/>
            <person name="van Loo E.N."/>
            <person name="Jellen E.N."/>
            <person name="Maughan P.J."/>
            <person name="Tester M."/>
        </authorList>
    </citation>
    <scope>NUCLEOTIDE SEQUENCE [LARGE SCALE GENOMIC DNA]</scope>
    <source>
        <strain evidence="1">cv. PI 614886</strain>
    </source>
</reference>
<dbReference type="Gramene" id="AUR62044364-RA">
    <property type="protein sequence ID" value="AUR62044364-RA:cds"/>
    <property type="gene ID" value="AUR62044364"/>
</dbReference>
<reference evidence="1" key="2">
    <citation type="submission" date="2021-03" db="UniProtKB">
        <authorList>
            <consortium name="EnsemblPlants"/>
        </authorList>
    </citation>
    <scope>IDENTIFICATION</scope>
</reference>
<protein>
    <submittedName>
        <fullName evidence="1">Uncharacterized protein</fullName>
    </submittedName>
</protein>
<evidence type="ECO:0000313" key="2">
    <source>
        <dbReference type="Proteomes" id="UP000596660"/>
    </source>
</evidence>
<keyword evidence="2" id="KW-1185">Reference proteome</keyword>
<organism evidence="1 2">
    <name type="scientific">Chenopodium quinoa</name>
    <name type="common">Quinoa</name>
    <dbReference type="NCBI Taxonomy" id="63459"/>
    <lineage>
        <taxon>Eukaryota</taxon>
        <taxon>Viridiplantae</taxon>
        <taxon>Streptophyta</taxon>
        <taxon>Embryophyta</taxon>
        <taxon>Tracheophyta</taxon>
        <taxon>Spermatophyta</taxon>
        <taxon>Magnoliopsida</taxon>
        <taxon>eudicotyledons</taxon>
        <taxon>Gunneridae</taxon>
        <taxon>Pentapetalae</taxon>
        <taxon>Caryophyllales</taxon>
        <taxon>Chenopodiaceae</taxon>
        <taxon>Chenopodioideae</taxon>
        <taxon>Atripliceae</taxon>
        <taxon>Chenopodium</taxon>
    </lineage>
</organism>
<dbReference type="Proteomes" id="UP000596660">
    <property type="component" value="Unplaced"/>
</dbReference>
<dbReference type="AlphaFoldDB" id="A0A803NE17"/>
<evidence type="ECO:0000313" key="1">
    <source>
        <dbReference type="EnsemblPlants" id="AUR62044364-RA:cds"/>
    </source>
</evidence>